<dbReference type="RefSeq" id="WP_188718677.1">
    <property type="nucleotide sequence ID" value="NZ_BAABBD010000004.1"/>
</dbReference>
<dbReference type="Proteomes" id="UP000626982">
    <property type="component" value="Unassembled WGS sequence"/>
</dbReference>
<feature type="transmembrane region" description="Helical" evidence="1">
    <location>
        <begin position="172"/>
        <end position="192"/>
    </location>
</feature>
<feature type="transmembrane region" description="Helical" evidence="1">
    <location>
        <begin position="27"/>
        <end position="50"/>
    </location>
</feature>
<accession>A0ABQ2KP28</accession>
<name>A0ABQ2KP28_9MICO</name>
<sequence length="198" mass="19890">MPWTDRLYRVPPVIAGGSIASSWLGMLLAWGAVGFGAAAASSAAGILISFDEGACTTSDAVCQVSGWGGLLLGVVALFGAPVLSLFAARGFGPPVTWWVLSVGLGAIAAAPFSSAEGALLSPAWLLVSGVCAILALLLAIGAVRRGRAALFGWIRLDGIDAREVPHRSVDRLVALAALAAALLGGAFGAQTLRLLAAG</sequence>
<protein>
    <recommendedName>
        <fullName evidence="4">DUF998 domain-containing protein</fullName>
    </recommendedName>
</protein>
<keyword evidence="1" id="KW-1133">Transmembrane helix</keyword>
<keyword evidence="1" id="KW-0472">Membrane</keyword>
<organism evidence="2 3">
    <name type="scientific">Agrococcus terreus</name>
    <dbReference type="NCBI Taxonomy" id="574649"/>
    <lineage>
        <taxon>Bacteria</taxon>
        <taxon>Bacillati</taxon>
        <taxon>Actinomycetota</taxon>
        <taxon>Actinomycetes</taxon>
        <taxon>Micrococcales</taxon>
        <taxon>Microbacteriaceae</taxon>
        <taxon>Agrococcus</taxon>
    </lineage>
</organism>
<proteinExistence type="predicted"/>
<feature type="transmembrane region" description="Helical" evidence="1">
    <location>
        <begin position="124"/>
        <end position="143"/>
    </location>
</feature>
<evidence type="ECO:0000313" key="3">
    <source>
        <dbReference type="Proteomes" id="UP000626982"/>
    </source>
</evidence>
<feature type="transmembrane region" description="Helical" evidence="1">
    <location>
        <begin position="70"/>
        <end position="88"/>
    </location>
</feature>
<gene>
    <name evidence="2" type="ORF">GCM10010968_25510</name>
</gene>
<comment type="caution">
    <text evidence="2">The sequence shown here is derived from an EMBL/GenBank/DDBJ whole genome shotgun (WGS) entry which is preliminary data.</text>
</comment>
<evidence type="ECO:0008006" key="4">
    <source>
        <dbReference type="Google" id="ProtNLM"/>
    </source>
</evidence>
<keyword evidence="3" id="KW-1185">Reference proteome</keyword>
<evidence type="ECO:0000256" key="1">
    <source>
        <dbReference type="SAM" id="Phobius"/>
    </source>
</evidence>
<reference evidence="3" key="1">
    <citation type="journal article" date="2019" name="Int. J. Syst. Evol. Microbiol.">
        <title>The Global Catalogue of Microorganisms (GCM) 10K type strain sequencing project: providing services to taxonomists for standard genome sequencing and annotation.</title>
        <authorList>
            <consortium name="The Broad Institute Genomics Platform"/>
            <consortium name="The Broad Institute Genome Sequencing Center for Infectious Disease"/>
            <person name="Wu L."/>
            <person name="Ma J."/>
        </authorList>
    </citation>
    <scope>NUCLEOTIDE SEQUENCE [LARGE SCALE GENOMIC DNA]</scope>
    <source>
        <strain evidence="3">CGMCC 1.6960</strain>
    </source>
</reference>
<dbReference type="EMBL" id="BMLM01000002">
    <property type="protein sequence ID" value="GGN89148.1"/>
    <property type="molecule type" value="Genomic_DNA"/>
</dbReference>
<evidence type="ECO:0000313" key="2">
    <source>
        <dbReference type="EMBL" id="GGN89148.1"/>
    </source>
</evidence>
<feature type="transmembrane region" description="Helical" evidence="1">
    <location>
        <begin position="95"/>
        <end position="112"/>
    </location>
</feature>
<keyword evidence="1" id="KW-0812">Transmembrane</keyword>